<dbReference type="NCBIfam" id="TIGR02937">
    <property type="entry name" value="sigma70-ECF"/>
    <property type="match status" value="1"/>
</dbReference>
<dbReference type="Pfam" id="PF04542">
    <property type="entry name" value="Sigma70_r2"/>
    <property type="match status" value="1"/>
</dbReference>
<keyword evidence="2" id="KW-0805">Transcription regulation</keyword>
<dbReference type="InterPro" id="IPR036388">
    <property type="entry name" value="WH-like_DNA-bd_sf"/>
</dbReference>
<evidence type="ECO:0000256" key="4">
    <source>
        <dbReference type="ARBA" id="ARBA00023125"/>
    </source>
</evidence>
<feature type="domain" description="RNA polymerase sigma-70 region 2" evidence="6">
    <location>
        <begin position="38"/>
        <end position="103"/>
    </location>
</feature>
<dbReference type="InterPro" id="IPR014284">
    <property type="entry name" value="RNA_pol_sigma-70_dom"/>
</dbReference>
<proteinExistence type="inferred from homology"/>
<dbReference type="PANTHER" id="PTHR43133:SF8">
    <property type="entry name" value="RNA POLYMERASE SIGMA FACTOR HI_1459-RELATED"/>
    <property type="match status" value="1"/>
</dbReference>
<keyword evidence="4" id="KW-0238">DNA-binding</keyword>
<dbReference type="EMBL" id="AP022871">
    <property type="protein sequence ID" value="BCB90379.1"/>
    <property type="molecule type" value="Genomic_DNA"/>
</dbReference>
<dbReference type="PANTHER" id="PTHR43133">
    <property type="entry name" value="RNA POLYMERASE ECF-TYPE SIGMA FACTO"/>
    <property type="match status" value="1"/>
</dbReference>
<evidence type="ECO:0000256" key="3">
    <source>
        <dbReference type="ARBA" id="ARBA00023082"/>
    </source>
</evidence>
<keyword evidence="5" id="KW-0804">Transcription</keyword>
<organism evidence="7 8">
    <name type="scientific">Phytohabitans suffuscus</name>
    <dbReference type="NCBI Taxonomy" id="624315"/>
    <lineage>
        <taxon>Bacteria</taxon>
        <taxon>Bacillati</taxon>
        <taxon>Actinomycetota</taxon>
        <taxon>Actinomycetes</taxon>
        <taxon>Micromonosporales</taxon>
        <taxon>Micromonosporaceae</taxon>
    </lineage>
</organism>
<dbReference type="KEGG" id="psuu:Psuf_076920"/>
<dbReference type="SUPFAM" id="SSF88659">
    <property type="entry name" value="Sigma3 and sigma4 domains of RNA polymerase sigma factors"/>
    <property type="match status" value="1"/>
</dbReference>
<dbReference type="InterPro" id="IPR013324">
    <property type="entry name" value="RNA_pol_sigma_r3/r4-like"/>
</dbReference>
<comment type="similarity">
    <text evidence="1">Belongs to the sigma-70 factor family. ECF subfamily.</text>
</comment>
<gene>
    <name evidence="7" type="primary">rpoE_16</name>
    <name evidence="7" type="ORF">Psuf_076920</name>
</gene>
<evidence type="ECO:0000259" key="6">
    <source>
        <dbReference type="Pfam" id="PF04542"/>
    </source>
</evidence>
<evidence type="ECO:0000313" key="8">
    <source>
        <dbReference type="Proteomes" id="UP000503011"/>
    </source>
</evidence>
<evidence type="ECO:0000256" key="2">
    <source>
        <dbReference type="ARBA" id="ARBA00023015"/>
    </source>
</evidence>
<dbReference type="Gene3D" id="1.10.10.10">
    <property type="entry name" value="Winged helix-like DNA-binding domain superfamily/Winged helix DNA-binding domain"/>
    <property type="match status" value="1"/>
</dbReference>
<evidence type="ECO:0000256" key="5">
    <source>
        <dbReference type="ARBA" id="ARBA00023163"/>
    </source>
</evidence>
<accession>A0A6F8YWC1</accession>
<dbReference type="InterPro" id="IPR013325">
    <property type="entry name" value="RNA_pol_sigma_r2"/>
</dbReference>
<dbReference type="Proteomes" id="UP000503011">
    <property type="component" value="Chromosome"/>
</dbReference>
<sequence length="203" mass="22067">MGPAIRGDGMDPLAEADAGDLVERVRDGDDAAWSALTDRYVSLLWSVARSMRLSEADAADAVQTTWLRLVEALDGLRDPARVGSWLATTMRRECLALLRRRAKVVAAQDWDQLAGDTAALDEALLRQERDAALWRAFKGLGPRCQSLLRMLMADPAPSYAEVSAALDMPVGGIGPTRRRCLDNLRKIMLTGAHPFEAPSPGNA</sequence>
<dbReference type="Gene3D" id="1.10.1740.10">
    <property type="match status" value="1"/>
</dbReference>
<dbReference type="InterPro" id="IPR039425">
    <property type="entry name" value="RNA_pol_sigma-70-like"/>
</dbReference>
<dbReference type="GO" id="GO:0016987">
    <property type="term" value="F:sigma factor activity"/>
    <property type="evidence" value="ECO:0007669"/>
    <property type="project" value="UniProtKB-KW"/>
</dbReference>
<keyword evidence="3" id="KW-0731">Sigma factor</keyword>
<reference evidence="7 8" key="1">
    <citation type="submission" date="2020-03" db="EMBL/GenBank/DDBJ databases">
        <title>Whole genome shotgun sequence of Phytohabitans suffuscus NBRC 105367.</title>
        <authorList>
            <person name="Komaki H."/>
            <person name="Tamura T."/>
        </authorList>
    </citation>
    <scope>NUCLEOTIDE SEQUENCE [LARGE SCALE GENOMIC DNA]</scope>
    <source>
        <strain evidence="7 8">NBRC 105367</strain>
    </source>
</reference>
<dbReference type="AlphaFoldDB" id="A0A6F8YWC1"/>
<protein>
    <submittedName>
        <fullName evidence="7">RNA polymerase sigma factor</fullName>
    </submittedName>
</protein>
<keyword evidence="8" id="KW-1185">Reference proteome</keyword>
<dbReference type="InterPro" id="IPR007627">
    <property type="entry name" value="RNA_pol_sigma70_r2"/>
</dbReference>
<dbReference type="SUPFAM" id="SSF88946">
    <property type="entry name" value="Sigma2 domain of RNA polymerase sigma factors"/>
    <property type="match status" value="1"/>
</dbReference>
<dbReference type="GO" id="GO:0003677">
    <property type="term" value="F:DNA binding"/>
    <property type="evidence" value="ECO:0007669"/>
    <property type="project" value="UniProtKB-KW"/>
</dbReference>
<evidence type="ECO:0000313" key="7">
    <source>
        <dbReference type="EMBL" id="BCB90379.1"/>
    </source>
</evidence>
<dbReference type="GO" id="GO:0006352">
    <property type="term" value="P:DNA-templated transcription initiation"/>
    <property type="evidence" value="ECO:0007669"/>
    <property type="project" value="InterPro"/>
</dbReference>
<reference evidence="7 8" key="2">
    <citation type="submission" date="2020-03" db="EMBL/GenBank/DDBJ databases">
        <authorList>
            <person name="Ichikawa N."/>
            <person name="Kimura A."/>
            <person name="Kitahashi Y."/>
            <person name="Uohara A."/>
        </authorList>
    </citation>
    <scope>NUCLEOTIDE SEQUENCE [LARGE SCALE GENOMIC DNA]</scope>
    <source>
        <strain evidence="7 8">NBRC 105367</strain>
    </source>
</reference>
<name>A0A6F8YWC1_9ACTN</name>
<evidence type="ECO:0000256" key="1">
    <source>
        <dbReference type="ARBA" id="ARBA00010641"/>
    </source>
</evidence>